<feature type="transmembrane region" description="Helical" evidence="1">
    <location>
        <begin position="156"/>
        <end position="173"/>
    </location>
</feature>
<dbReference type="EMBL" id="SZVO01000032">
    <property type="protein sequence ID" value="TKT85283.1"/>
    <property type="molecule type" value="Genomic_DNA"/>
</dbReference>
<proteinExistence type="predicted"/>
<dbReference type="OrthoDB" id="9807744at2"/>
<evidence type="ECO:0000313" key="3">
    <source>
        <dbReference type="EMBL" id="TKT85283.1"/>
    </source>
</evidence>
<dbReference type="InterPro" id="IPR007349">
    <property type="entry name" value="DUF418"/>
</dbReference>
<name>A0A4V6BH89_9BACT</name>
<gene>
    <name evidence="3" type="ORF">FDK13_34085</name>
</gene>
<feature type="domain" description="DUF418" evidence="2">
    <location>
        <begin position="272"/>
        <end position="431"/>
    </location>
</feature>
<evidence type="ECO:0000313" key="4">
    <source>
        <dbReference type="Proteomes" id="UP000304900"/>
    </source>
</evidence>
<evidence type="ECO:0000259" key="2">
    <source>
        <dbReference type="Pfam" id="PF04235"/>
    </source>
</evidence>
<accession>A0A4V6BH89</accession>
<evidence type="ECO:0000256" key="1">
    <source>
        <dbReference type="SAM" id="Phobius"/>
    </source>
</evidence>
<organism evidence="3 4">
    <name type="scientific">Dyadobacter frigoris</name>
    <dbReference type="NCBI Taxonomy" id="2576211"/>
    <lineage>
        <taxon>Bacteria</taxon>
        <taxon>Pseudomonadati</taxon>
        <taxon>Bacteroidota</taxon>
        <taxon>Cytophagia</taxon>
        <taxon>Cytophagales</taxon>
        <taxon>Spirosomataceae</taxon>
        <taxon>Dyadobacter</taxon>
    </lineage>
</organism>
<keyword evidence="1" id="KW-1133">Transmembrane helix</keyword>
<comment type="caution">
    <text evidence="3">The sequence shown here is derived from an EMBL/GenBank/DDBJ whole genome shotgun (WGS) entry which is preliminary data.</text>
</comment>
<dbReference type="Proteomes" id="UP000304900">
    <property type="component" value="Unassembled WGS sequence"/>
</dbReference>
<dbReference type="InterPro" id="IPR052529">
    <property type="entry name" value="Bact_Transport_Assoc"/>
</dbReference>
<dbReference type="PANTHER" id="PTHR30590:SF2">
    <property type="entry name" value="INNER MEMBRANE PROTEIN"/>
    <property type="match status" value="1"/>
</dbReference>
<feature type="transmembrane region" description="Helical" evidence="1">
    <location>
        <begin position="284"/>
        <end position="303"/>
    </location>
</feature>
<dbReference type="AlphaFoldDB" id="A0A4V6BH89"/>
<feature type="transmembrane region" description="Helical" evidence="1">
    <location>
        <begin position="67"/>
        <end position="93"/>
    </location>
</feature>
<feature type="transmembrane region" description="Helical" evidence="1">
    <location>
        <begin position="394"/>
        <end position="413"/>
    </location>
</feature>
<keyword evidence="1" id="KW-0472">Membrane</keyword>
<sequence length="445" mass="51467">MNAQPEMLPELMLKPTEKTARISAMDTIRGISLLGILLMNITGLGLYRSYDDPTVNGGATGWDLKVWWINAMFFEGTMRGMFSMLFGAGIVLFNSRSVGIINGVSVTDAFFRRLLWMFLFGIIHSYILLWHGEVLYPYAIVGMFAFSFRHWNPGRLIFAAAVLLVLMSLIYNYDYFDTKTTFDKYTAAELKKQELKKLTKDDSTAIETWKGKVADAKPSKEKIDKAIKSMHQDYWSILKVKAPISQFMQSVYMYRYFFIEMAAMMLLGMAFLKNGIFRAAKSNEFYFVMAIIGYGIGLTVNYFETGYVIDHHFDVLSMASVFRTYDVGRVSTTFGHIALIMLFIKSGILPFLQKSLSSVGQMAFTNYVSQSIICNFIFMGYGFSLYGMLHRHQLYYIVFSVWIFQLIVSPIWLKYFRFGPLEWVWRSLTYWEKQPMRRENPIISE</sequence>
<protein>
    <submittedName>
        <fullName evidence="3">DUF418 domain-containing protein</fullName>
    </submittedName>
</protein>
<feature type="transmembrane region" description="Helical" evidence="1">
    <location>
        <begin position="28"/>
        <end position="47"/>
    </location>
</feature>
<dbReference type="PANTHER" id="PTHR30590">
    <property type="entry name" value="INNER MEMBRANE PROTEIN"/>
    <property type="match status" value="1"/>
</dbReference>
<keyword evidence="1" id="KW-0812">Transmembrane</keyword>
<feature type="transmembrane region" description="Helical" evidence="1">
    <location>
        <begin position="364"/>
        <end position="388"/>
    </location>
</feature>
<feature type="transmembrane region" description="Helical" evidence="1">
    <location>
        <begin position="253"/>
        <end position="272"/>
    </location>
</feature>
<reference evidence="3 4" key="1">
    <citation type="submission" date="2019-05" db="EMBL/GenBank/DDBJ databases">
        <title>Dyadobacter AR-3-8 sp. nov., isolated from arctic soil.</title>
        <authorList>
            <person name="Chaudhary D.K."/>
        </authorList>
    </citation>
    <scope>NUCLEOTIDE SEQUENCE [LARGE SCALE GENOMIC DNA]</scope>
    <source>
        <strain evidence="3 4">AR-3-8</strain>
    </source>
</reference>
<feature type="transmembrane region" description="Helical" evidence="1">
    <location>
        <begin position="114"/>
        <end position="129"/>
    </location>
</feature>
<keyword evidence="4" id="KW-1185">Reference proteome</keyword>
<dbReference type="RefSeq" id="WP_137344488.1">
    <property type="nucleotide sequence ID" value="NZ_BSQH01000011.1"/>
</dbReference>
<feature type="transmembrane region" description="Helical" evidence="1">
    <location>
        <begin position="333"/>
        <end position="352"/>
    </location>
</feature>
<dbReference type="Pfam" id="PF04235">
    <property type="entry name" value="DUF418"/>
    <property type="match status" value="1"/>
</dbReference>